<evidence type="ECO:0000313" key="9">
    <source>
        <dbReference type="Proteomes" id="UP000230750"/>
    </source>
</evidence>
<protein>
    <submittedName>
        <fullName evidence="8">Putative ATP-binding cassette sub-family G member 2 isoform X2</fullName>
    </submittedName>
</protein>
<sequence>MKDLQLSVPRQPLVTVVFALIVGGLFWQLDNSEGSGIQNRVGASFFLVTNMLFANAAATELFISERVIFIHESASGYYRVSTYFLAKVFCDLLPMRLIPTVIYCGITYWMIGFVQDAAKFFFFALTLLLTTLAGTSITFFYGATVGNSTLANLATTMSFVVMLIFGGLFLNINTLPTWLQWLQYISFARYGLNALSVNELKGLVFEDELTGRIENGTDYLQEQGIRHDEWGLWQNCVALAAYIIILMTLAYVQLRRIPKTK</sequence>
<gene>
    <name evidence="8" type="ORF">BSL78_14000</name>
</gene>
<dbReference type="OrthoDB" id="66620at2759"/>
<evidence type="ECO:0000256" key="4">
    <source>
        <dbReference type="ARBA" id="ARBA00022989"/>
    </source>
</evidence>
<reference evidence="8 9" key="1">
    <citation type="journal article" date="2017" name="PLoS Biol.">
        <title>The sea cucumber genome provides insights into morphological evolution and visceral regeneration.</title>
        <authorList>
            <person name="Zhang X."/>
            <person name="Sun L."/>
            <person name="Yuan J."/>
            <person name="Sun Y."/>
            <person name="Gao Y."/>
            <person name="Zhang L."/>
            <person name="Li S."/>
            <person name="Dai H."/>
            <person name="Hamel J.F."/>
            <person name="Liu C."/>
            <person name="Yu Y."/>
            <person name="Liu S."/>
            <person name="Lin W."/>
            <person name="Guo K."/>
            <person name="Jin S."/>
            <person name="Xu P."/>
            <person name="Storey K.B."/>
            <person name="Huan P."/>
            <person name="Zhang T."/>
            <person name="Zhou Y."/>
            <person name="Zhang J."/>
            <person name="Lin C."/>
            <person name="Li X."/>
            <person name="Xing L."/>
            <person name="Huo D."/>
            <person name="Sun M."/>
            <person name="Wang L."/>
            <person name="Mercier A."/>
            <person name="Li F."/>
            <person name="Yang H."/>
            <person name="Xiang J."/>
        </authorList>
    </citation>
    <scope>NUCLEOTIDE SEQUENCE [LARGE SCALE GENOMIC DNA]</scope>
    <source>
        <strain evidence="8">Shaxun</strain>
        <tissue evidence="8">Muscle</tissue>
    </source>
</reference>
<accession>A0A2G8KMA6</accession>
<dbReference type="InterPro" id="IPR050352">
    <property type="entry name" value="ABCG_transporters"/>
</dbReference>
<keyword evidence="9" id="KW-1185">Reference proteome</keyword>
<evidence type="ECO:0000256" key="5">
    <source>
        <dbReference type="ARBA" id="ARBA00023136"/>
    </source>
</evidence>
<keyword evidence="8" id="KW-0067">ATP-binding</keyword>
<comment type="subcellular location">
    <subcellularLocation>
        <location evidence="1">Membrane</location>
        <topology evidence="1">Multi-pass membrane protein</topology>
    </subcellularLocation>
</comment>
<dbReference type="GO" id="GO:0005886">
    <property type="term" value="C:plasma membrane"/>
    <property type="evidence" value="ECO:0007669"/>
    <property type="project" value="TreeGrafter"/>
</dbReference>
<keyword evidence="3 6" id="KW-0812">Transmembrane</keyword>
<dbReference type="EMBL" id="MRZV01000479">
    <property type="protein sequence ID" value="PIK49131.1"/>
    <property type="molecule type" value="Genomic_DNA"/>
</dbReference>
<feature type="transmembrane region" description="Helical" evidence="6">
    <location>
        <begin position="232"/>
        <end position="252"/>
    </location>
</feature>
<dbReference type="InterPro" id="IPR013525">
    <property type="entry name" value="ABC2_TM"/>
</dbReference>
<dbReference type="GO" id="GO:0140359">
    <property type="term" value="F:ABC-type transporter activity"/>
    <property type="evidence" value="ECO:0007669"/>
    <property type="project" value="InterPro"/>
</dbReference>
<dbReference type="Proteomes" id="UP000230750">
    <property type="component" value="Unassembled WGS sequence"/>
</dbReference>
<dbReference type="PANTHER" id="PTHR48041:SF116">
    <property type="entry name" value="PROTEIN BROWN"/>
    <property type="match status" value="1"/>
</dbReference>
<keyword evidence="2" id="KW-0813">Transport</keyword>
<feature type="transmembrane region" description="Helical" evidence="6">
    <location>
        <begin position="41"/>
        <end position="63"/>
    </location>
</feature>
<organism evidence="8 9">
    <name type="scientific">Stichopus japonicus</name>
    <name type="common">Sea cucumber</name>
    <dbReference type="NCBI Taxonomy" id="307972"/>
    <lineage>
        <taxon>Eukaryota</taxon>
        <taxon>Metazoa</taxon>
        <taxon>Echinodermata</taxon>
        <taxon>Eleutherozoa</taxon>
        <taxon>Echinozoa</taxon>
        <taxon>Holothuroidea</taxon>
        <taxon>Aspidochirotacea</taxon>
        <taxon>Aspidochirotida</taxon>
        <taxon>Stichopodidae</taxon>
        <taxon>Apostichopus</taxon>
    </lineage>
</organism>
<name>A0A2G8KMA6_STIJA</name>
<feature type="transmembrane region" description="Helical" evidence="6">
    <location>
        <begin position="84"/>
        <end position="111"/>
    </location>
</feature>
<evidence type="ECO:0000256" key="1">
    <source>
        <dbReference type="ARBA" id="ARBA00004141"/>
    </source>
</evidence>
<feature type="transmembrane region" description="Helical" evidence="6">
    <location>
        <begin position="12"/>
        <end position="29"/>
    </location>
</feature>
<comment type="caution">
    <text evidence="8">The sequence shown here is derived from an EMBL/GenBank/DDBJ whole genome shotgun (WGS) entry which is preliminary data.</text>
</comment>
<keyword evidence="4 6" id="KW-1133">Transmembrane helix</keyword>
<dbReference type="AlphaFoldDB" id="A0A2G8KMA6"/>
<evidence type="ECO:0000256" key="6">
    <source>
        <dbReference type="SAM" id="Phobius"/>
    </source>
</evidence>
<keyword evidence="5 6" id="KW-0472">Membrane</keyword>
<proteinExistence type="predicted"/>
<dbReference type="STRING" id="307972.A0A2G8KMA6"/>
<keyword evidence="8" id="KW-0547">Nucleotide-binding</keyword>
<dbReference type="PANTHER" id="PTHR48041">
    <property type="entry name" value="ABC TRANSPORTER G FAMILY MEMBER 28"/>
    <property type="match status" value="1"/>
</dbReference>
<evidence type="ECO:0000256" key="3">
    <source>
        <dbReference type="ARBA" id="ARBA00022692"/>
    </source>
</evidence>
<feature type="domain" description="ABC-2 type transporter transmembrane" evidence="7">
    <location>
        <begin position="14"/>
        <end position="200"/>
    </location>
</feature>
<dbReference type="GO" id="GO:0005524">
    <property type="term" value="F:ATP binding"/>
    <property type="evidence" value="ECO:0007669"/>
    <property type="project" value="UniProtKB-KW"/>
</dbReference>
<evidence type="ECO:0000256" key="2">
    <source>
        <dbReference type="ARBA" id="ARBA00022448"/>
    </source>
</evidence>
<feature type="transmembrane region" description="Helical" evidence="6">
    <location>
        <begin position="150"/>
        <end position="172"/>
    </location>
</feature>
<dbReference type="Pfam" id="PF01061">
    <property type="entry name" value="ABC2_membrane"/>
    <property type="match status" value="1"/>
</dbReference>
<feature type="transmembrane region" description="Helical" evidence="6">
    <location>
        <begin position="117"/>
        <end position="143"/>
    </location>
</feature>
<evidence type="ECO:0000259" key="7">
    <source>
        <dbReference type="Pfam" id="PF01061"/>
    </source>
</evidence>
<evidence type="ECO:0000313" key="8">
    <source>
        <dbReference type="EMBL" id="PIK49131.1"/>
    </source>
</evidence>